<dbReference type="InterPro" id="IPR013083">
    <property type="entry name" value="Znf_RING/FYVE/PHD"/>
</dbReference>
<keyword evidence="5" id="KW-0472">Membrane</keyword>
<keyword evidence="2" id="KW-0862">Zinc</keyword>
<dbReference type="AlphaFoldDB" id="A0AAW0XYD3"/>
<evidence type="ECO:0000256" key="2">
    <source>
        <dbReference type="ARBA" id="ARBA00022833"/>
    </source>
</evidence>
<dbReference type="SUPFAM" id="SSF57850">
    <property type="entry name" value="RING/U-box"/>
    <property type="match status" value="1"/>
</dbReference>
<organism evidence="7 8">
    <name type="scientific">Cherax quadricarinatus</name>
    <name type="common">Australian red claw crayfish</name>
    <dbReference type="NCBI Taxonomy" id="27406"/>
    <lineage>
        <taxon>Eukaryota</taxon>
        <taxon>Metazoa</taxon>
        <taxon>Ecdysozoa</taxon>
        <taxon>Arthropoda</taxon>
        <taxon>Crustacea</taxon>
        <taxon>Multicrustacea</taxon>
        <taxon>Malacostraca</taxon>
        <taxon>Eumalacostraca</taxon>
        <taxon>Eucarida</taxon>
        <taxon>Decapoda</taxon>
        <taxon>Pleocyemata</taxon>
        <taxon>Astacidea</taxon>
        <taxon>Parastacoidea</taxon>
        <taxon>Parastacidae</taxon>
        <taxon>Cherax</taxon>
    </lineage>
</organism>
<dbReference type="SMART" id="SM00184">
    <property type="entry name" value="RING"/>
    <property type="match status" value="1"/>
</dbReference>
<dbReference type="GO" id="GO:0008270">
    <property type="term" value="F:zinc ion binding"/>
    <property type="evidence" value="ECO:0007669"/>
    <property type="project" value="UniProtKB-KW"/>
</dbReference>
<dbReference type="Proteomes" id="UP001445076">
    <property type="component" value="Unassembled WGS sequence"/>
</dbReference>
<evidence type="ECO:0000256" key="1">
    <source>
        <dbReference type="ARBA" id="ARBA00022771"/>
    </source>
</evidence>
<reference evidence="7 8" key="1">
    <citation type="journal article" date="2024" name="BMC Genomics">
        <title>Genome assembly of redclaw crayfish (Cherax quadricarinatus) provides insights into its immune adaptation and hypoxia tolerance.</title>
        <authorList>
            <person name="Liu Z."/>
            <person name="Zheng J."/>
            <person name="Li H."/>
            <person name="Fang K."/>
            <person name="Wang S."/>
            <person name="He J."/>
            <person name="Zhou D."/>
            <person name="Weng S."/>
            <person name="Chi M."/>
            <person name="Gu Z."/>
            <person name="He J."/>
            <person name="Li F."/>
            <person name="Wang M."/>
        </authorList>
    </citation>
    <scope>NUCLEOTIDE SEQUENCE [LARGE SCALE GENOMIC DNA]</scope>
    <source>
        <strain evidence="7">ZL_2023a</strain>
    </source>
</reference>
<dbReference type="PROSITE" id="PS50089">
    <property type="entry name" value="ZF_RING_2"/>
    <property type="match status" value="1"/>
</dbReference>
<comment type="caution">
    <text evidence="7">The sequence shown here is derived from an EMBL/GenBank/DDBJ whole genome shotgun (WGS) entry which is preliminary data.</text>
</comment>
<feature type="region of interest" description="Disordered" evidence="4">
    <location>
        <begin position="1"/>
        <end position="24"/>
    </location>
</feature>
<keyword evidence="1 3" id="KW-0479">Metal-binding</keyword>
<evidence type="ECO:0000256" key="4">
    <source>
        <dbReference type="SAM" id="MobiDB-lite"/>
    </source>
</evidence>
<evidence type="ECO:0000313" key="8">
    <source>
        <dbReference type="Proteomes" id="UP001445076"/>
    </source>
</evidence>
<evidence type="ECO:0000256" key="3">
    <source>
        <dbReference type="PROSITE-ProRule" id="PRU00175"/>
    </source>
</evidence>
<evidence type="ECO:0000259" key="6">
    <source>
        <dbReference type="PROSITE" id="PS50089"/>
    </source>
</evidence>
<feature type="transmembrane region" description="Helical" evidence="5">
    <location>
        <begin position="135"/>
        <end position="154"/>
    </location>
</feature>
<accession>A0AAW0XYD3</accession>
<feature type="transmembrane region" description="Helical" evidence="5">
    <location>
        <begin position="166"/>
        <end position="189"/>
    </location>
</feature>
<gene>
    <name evidence="7" type="ORF">OTU49_015432</name>
</gene>
<sequence length="326" mass="37617">MADQHHVGISGEAAGGSSSSSSSSRLDSRWLVFARRVVLRIKRRILGFETLYMKMKVTSILVNQLVFFSMCDRVLMTNQRLSSLYTLLFFNVVAYSVSYVKELVEREDWSLYVNIARTSTVRHLALSATKIVLEWTKAITFIITVVFMLLVFGLEKGLKNYSPTTGYLLVTGIYFISTEKVFTDMFATWLDNRKFEYFESMESFYCPAILISFHIFLSSIITVICVFTGNLRLIFLSSFTNIRIKYRELREGYLEPLKKELSTLAGYRVASRCEVRDHDDVCAICLTHMSCARITQCQHFFHADCLRRCLKESHKCPICQYNISFS</sequence>
<dbReference type="Pfam" id="PF13639">
    <property type="entry name" value="zf-RING_2"/>
    <property type="match status" value="1"/>
</dbReference>
<protein>
    <recommendedName>
        <fullName evidence="6">RING-type domain-containing protein</fullName>
    </recommendedName>
</protein>
<evidence type="ECO:0000256" key="5">
    <source>
        <dbReference type="SAM" id="Phobius"/>
    </source>
</evidence>
<feature type="transmembrane region" description="Helical" evidence="5">
    <location>
        <begin position="209"/>
        <end position="235"/>
    </location>
</feature>
<feature type="transmembrane region" description="Helical" evidence="5">
    <location>
        <begin position="83"/>
        <end position="100"/>
    </location>
</feature>
<dbReference type="Gene3D" id="3.30.40.10">
    <property type="entry name" value="Zinc/RING finger domain, C3HC4 (zinc finger)"/>
    <property type="match status" value="1"/>
</dbReference>
<keyword evidence="5" id="KW-1133">Transmembrane helix</keyword>
<dbReference type="EMBL" id="JARKIK010000009">
    <property type="protein sequence ID" value="KAK8749561.1"/>
    <property type="molecule type" value="Genomic_DNA"/>
</dbReference>
<keyword evidence="8" id="KW-1185">Reference proteome</keyword>
<evidence type="ECO:0000313" key="7">
    <source>
        <dbReference type="EMBL" id="KAK8749561.1"/>
    </source>
</evidence>
<dbReference type="InterPro" id="IPR001841">
    <property type="entry name" value="Znf_RING"/>
</dbReference>
<name>A0AAW0XYD3_CHEQU</name>
<proteinExistence type="predicted"/>
<keyword evidence="1 3" id="KW-0863">Zinc-finger</keyword>
<keyword evidence="5" id="KW-0812">Transmembrane</keyword>
<feature type="domain" description="RING-type" evidence="6">
    <location>
        <begin position="282"/>
        <end position="320"/>
    </location>
</feature>